<evidence type="ECO:0000313" key="2">
    <source>
        <dbReference type="Proteomes" id="UP000703661"/>
    </source>
</evidence>
<dbReference type="AlphaFoldDB" id="A0A9P6T1U0"/>
<sequence length="75" mass="8749">MSEVLRVYGFTALRDKDKFPRLWKDIRPLAAARELLKQKETVIEGLENVPKSFEEYMSGNNHDRVIIQVVSLDDE</sequence>
<keyword evidence="2" id="KW-1185">Reference proteome</keyword>
<accession>A0A9P6T1U0</accession>
<dbReference type="Gene3D" id="3.90.180.10">
    <property type="entry name" value="Medium-chain alcohol dehydrogenases, catalytic domain"/>
    <property type="match status" value="1"/>
</dbReference>
<evidence type="ECO:0008006" key="3">
    <source>
        <dbReference type="Google" id="ProtNLM"/>
    </source>
</evidence>
<dbReference type="Gene3D" id="3.40.50.720">
    <property type="entry name" value="NAD(P)-binding Rossmann-like Domain"/>
    <property type="match status" value="1"/>
</dbReference>
<gene>
    <name evidence="1" type="ORF">BGZ80_006458</name>
</gene>
<dbReference type="Proteomes" id="UP000703661">
    <property type="component" value="Unassembled WGS sequence"/>
</dbReference>
<dbReference type="EMBL" id="JAAAID010000319">
    <property type="protein sequence ID" value="KAG0018988.1"/>
    <property type="molecule type" value="Genomic_DNA"/>
</dbReference>
<protein>
    <recommendedName>
        <fullName evidence="3">Alcohol dehydrogenase</fullName>
    </recommendedName>
</protein>
<comment type="caution">
    <text evidence="1">The sequence shown here is derived from an EMBL/GenBank/DDBJ whole genome shotgun (WGS) entry which is preliminary data.</text>
</comment>
<name>A0A9P6T1U0_9FUNG</name>
<organism evidence="1 2">
    <name type="scientific">Entomortierella chlamydospora</name>
    <dbReference type="NCBI Taxonomy" id="101097"/>
    <lineage>
        <taxon>Eukaryota</taxon>
        <taxon>Fungi</taxon>
        <taxon>Fungi incertae sedis</taxon>
        <taxon>Mucoromycota</taxon>
        <taxon>Mortierellomycotina</taxon>
        <taxon>Mortierellomycetes</taxon>
        <taxon>Mortierellales</taxon>
        <taxon>Mortierellaceae</taxon>
        <taxon>Entomortierella</taxon>
    </lineage>
</organism>
<evidence type="ECO:0000313" key="1">
    <source>
        <dbReference type="EMBL" id="KAG0018988.1"/>
    </source>
</evidence>
<proteinExistence type="predicted"/>
<reference evidence="1" key="1">
    <citation type="journal article" date="2020" name="Fungal Divers.">
        <title>Resolving the Mortierellaceae phylogeny through synthesis of multi-gene phylogenetics and phylogenomics.</title>
        <authorList>
            <person name="Vandepol N."/>
            <person name="Liber J."/>
            <person name="Desiro A."/>
            <person name="Na H."/>
            <person name="Kennedy M."/>
            <person name="Barry K."/>
            <person name="Grigoriev I.V."/>
            <person name="Miller A.N."/>
            <person name="O'Donnell K."/>
            <person name="Stajich J.E."/>
            <person name="Bonito G."/>
        </authorList>
    </citation>
    <scope>NUCLEOTIDE SEQUENCE</scope>
    <source>
        <strain evidence="1">NRRL 2769</strain>
    </source>
</reference>